<dbReference type="RefSeq" id="XP_043173951.1">
    <property type="nucleotide sequence ID" value="XM_043318016.1"/>
</dbReference>
<dbReference type="EMBL" id="CAJRGZ010000027">
    <property type="protein sequence ID" value="CAG5182879.1"/>
    <property type="molecule type" value="Genomic_DNA"/>
</dbReference>
<keyword evidence="3" id="KW-1185">Reference proteome</keyword>
<reference evidence="2" key="1">
    <citation type="submission" date="2021-05" db="EMBL/GenBank/DDBJ databases">
        <authorList>
            <person name="Stam R."/>
        </authorList>
    </citation>
    <scope>NUCLEOTIDE SEQUENCE</scope>
    <source>
        <strain evidence="2">CS162</strain>
    </source>
</reference>
<evidence type="ECO:0000256" key="1">
    <source>
        <dbReference type="SAM" id="SignalP"/>
    </source>
</evidence>
<keyword evidence="1" id="KW-0732">Signal</keyword>
<dbReference type="GeneID" id="67010535"/>
<evidence type="ECO:0000313" key="3">
    <source>
        <dbReference type="Proteomes" id="UP000676310"/>
    </source>
</evidence>
<proteinExistence type="predicted"/>
<protein>
    <submittedName>
        <fullName evidence="2">Uncharacterized protein</fullName>
    </submittedName>
</protein>
<sequence>MFTKTILVATALLLSATLALAQVMAPDFTPGRCSFDAVVSRDCDNNQITTFLDVSPFYDGAGNQFMEQTDFIDLTDGQTLTSVVVGKELKIGFERESMCFLYGDAQWPNWHHKDGEFSCTTKPWEGSPLDCNNKDRVHRSQALSCNFDCAMPGPKFTMKRAHSGPPPDILASPSEAVASGFTSTNYAPGFCSFTLQLFQQCLHTPSEGWHNQMLGMLYSVEDQNRATAVRYPEGTGRIDNRAVRLKGMGDLTVAYSSEDRQTYFSFAPKGGYWSTLTTSTPDAKGMCDWKPWTREETGCNESHQNDHPRLSEMTCGFLC</sequence>
<comment type="caution">
    <text evidence="2">The sequence shown here is derived from an EMBL/GenBank/DDBJ whole genome shotgun (WGS) entry which is preliminary data.</text>
</comment>
<organism evidence="2 3">
    <name type="scientific">Alternaria atra</name>
    <dbReference type="NCBI Taxonomy" id="119953"/>
    <lineage>
        <taxon>Eukaryota</taxon>
        <taxon>Fungi</taxon>
        <taxon>Dikarya</taxon>
        <taxon>Ascomycota</taxon>
        <taxon>Pezizomycotina</taxon>
        <taxon>Dothideomycetes</taxon>
        <taxon>Pleosporomycetidae</taxon>
        <taxon>Pleosporales</taxon>
        <taxon>Pleosporineae</taxon>
        <taxon>Pleosporaceae</taxon>
        <taxon>Alternaria</taxon>
        <taxon>Alternaria sect. Ulocladioides</taxon>
    </lineage>
</organism>
<feature type="chain" id="PRO_5035192863" evidence="1">
    <location>
        <begin position="22"/>
        <end position="319"/>
    </location>
</feature>
<dbReference type="Proteomes" id="UP000676310">
    <property type="component" value="Unassembled WGS sequence"/>
</dbReference>
<gene>
    <name evidence="2" type="ORF">ALTATR162_LOCUS10380</name>
</gene>
<accession>A0A8J2N678</accession>
<evidence type="ECO:0000313" key="2">
    <source>
        <dbReference type="EMBL" id="CAG5182879.1"/>
    </source>
</evidence>
<dbReference type="AlphaFoldDB" id="A0A8J2N678"/>
<name>A0A8J2N678_9PLEO</name>
<feature type="signal peptide" evidence="1">
    <location>
        <begin position="1"/>
        <end position="21"/>
    </location>
</feature>
<dbReference type="OrthoDB" id="3790289at2759"/>